<proteinExistence type="predicted"/>
<evidence type="ECO:0000313" key="1">
    <source>
        <dbReference type="EMBL" id="GBN38438.1"/>
    </source>
</evidence>
<name>A0A4Y2NG64_ARAVE</name>
<evidence type="ECO:0000313" key="2">
    <source>
        <dbReference type="Proteomes" id="UP000499080"/>
    </source>
</evidence>
<gene>
    <name evidence="1" type="ORF">AVEN_189690_1</name>
</gene>
<reference evidence="1 2" key="1">
    <citation type="journal article" date="2019" name="Sci. Rep.">
        <title>Orb-weaving spider Araneus ventricosus genome elucidates the spidroin gene catalogue.</title>
        <authorList>
            <person name="Kono N."/>
            <person name="Nakamura H."/>
            <person name="Ohtoshi R."/>
            <person name="Moran D.A.P."/>
            <person name="Shinohara A."/>
            <person name="Yoshida Y."/>
            <person name="Fujiwara M."/>
            <person name="Mori M."/>
            <person name="Tomita M."/>
            <person name="Arakawa K."/>
        </authorList>
    </citation>
    <scope>NUCLEOTIDE SEQUENCE [LARGE SCALE GENOMIC DNA]</scope>
</reference>
<sequence>MNERKRCSSPIPVFLPLSYHFFLSTRASDGCTYGKSLNIGEIHSFFYGNEDTNFAILRLLSAVSGFIAVRSNYKGHLQTRRLEDHKSFLQGFCEMKE</sequence>
<dbReference type="AlphaFoldDB" id="A0A4Y2NG64"/>
<dbReference type="EMBL" id="BGPR01009182">
    <property type="protein sequence ID" value="GBN38438.1"/>
    <property type="molecule type" value="Genomic_DNA"/>
</dbReference>
<organism evidence="1 2">
    <name type="scientific">Araneus ventricosus</name>
    <name type="common">Orbweaver spider</name>
    <name type="synonym">Epeira ventricosa</name>
    <dbReference type="NCBI Taxonomy" id="182803"/>
    <lineage>
        <taxon>Eukaryota</taxon>
        <taxon>Metazoa</taxon>
        <taxon>Ecdysozoa</taxon>
        <taxon>Arthropoda</taxon>
        <taxon>Chelicerata</taxon>
        <taxon>Arachnida</taxon>
        <taxon>Araneae</taxon>
        <taxon>Araneomorphae</taxon>
        <taxon>Entelegynae</taxon>
        <taxon>Araneoidea</taxon>
        <taxon>Araneidae</taxon>
        <taxon>Araneus</taxon>
    </lineage>
</organism>
<dbReference type="Proteomes" id="UP000499080">
    <property type="component" value="Unassembled WGS sequence"/>
</dbReference>
<keyword evidence="2" id="KW-1185">Reference proteome</keyword>
<comment type="caution">
    <text evidence="1">The sequence shown here is derived from an EMBL/GenBank/DDBJ whole genome shotgun (WGS) entry which is preliminary data.</text>
</comment>
<protein>
    <submittedName>
        <fullName evidence="1">Uncharacterized protein</fullName>
    </submittedName>
</protein>
<accession>A0A4Y2NG64</accession>